<feature type="transmembrane region" description="Helical" evidence="10">
    <location>
        <begin position="150"/>
        <end position="172"/>
    </location>
</feature>
<reference evidence="13 14" key="1">
    <citation type="journal article" date="2014" name="Genome Announc.">
        <title>Draft genome sequence of the pathogenic fungus Scedosporium apiospermum.</title>
        <authorList>
            <person name="Vandeputte P."/>
            <person name="Ghamrawi S."/>
            <person name="Rechenmann M."/>
            <person name="Iltis A."/>
            <person name="Giraud S."/>
            <person name="Fleury M."/>
            <person name="Thornton C."/>
            <person name="Delhaes L."/>
            <person name="Meyer W."/>
            <person name="Papon N."/>
            <person name="Bouchara J.P."/>
        </authorList>
    </citation>
    <scope>NUCLEOTIDE SEQUENCE [LARGE SCALE GENOMIC DNA]</scope>
    <source>
        <strain evidence="13 14">IHEM 14462</strain>
    </source>
</reference>
<dbReference type="SMART" id="SM00382">
    <property type="entry name" value="AAA"/>
    <property type="match status" value="1"/>
</dbReference>
<evidence type="ECO:0000256" key="9">
    <source>
        <dbReference type="SAM" id="MobiDB-lite"/>
    </source>
</evidence>
<evidence type="ECO:0000259" key="12">
    <source>
        <dbReference type="PROSITE" id="PS50929"/>
    </source>
</evidence>
<dbReference type="GO" id="GO:0016887">
    <property type="term" value="F:ATP hydrolysis activity"/>
    <property type="evidence" value="ECO:0007669"/>
    <property type="project" value="InterPro"/>
</dbReference>
<feature type="region of interest" description="Disordered" evidence="9">
    <location>
        <begin position="195"/>
        <end position="247"/>
    </location>
</feature>
<dbReference type="CDD" id="cd18583">
    <property type="entry name" value="ABC_6TM_HMT1"/>
    <property type="match status" value="1"/>
</dbReference>
<keyword evidence="2" id="KW-0813">Transport</keyword>
<evidence type="ECO:0000256" key="10">
    <source>
        <dbReference type="SAM" id="Phobius"/>
    </source>
</evidence>
<keyword evidence="14" id="KW-1185">Reference proteome</keyword>
<name>A0A084GHK9_PSEDA</name>
<evidence type="ECO:0000256" key="2">
    <source>
        <dbReference type="ARBA" id="ARBA00022448"/>
    </source>
</evidence>
<feature type="region of interest" description="Disordered" evidence="9">
    <location>
        <begin position="855"/>
        <end position="876"/>
    </location>
</feature>
<gene>
    <name evidence="13" type="ORF">SAPIO_CDS0130</name>
</gene>
<proteinExistence type="inferred from homology"/>
<accession>A0A084GHK9</accession>
<dbReference type="PROSITE" id="PS00211">
    <property type="entry name" value="ABC_TRANSPORTER_1"/>
    <property type="match status" value="1"/>
</dbReference>
<feature type="domain" description="ABC transporter" evidence="11">
    <location>
        <begin position="613"/>
        <end position="847"/>
    </location>
</feature>
<dbReference type="SUPFAM" id="SSF52540">
    <property type="entry name" value="P-loop containing nucleoside triphosphate hydrolases"/>
    <property type="match status" value="1"/>
</dbReference>
<dbReference type="PANTHER" id="PTHR24221:SF503">
    <property type="entry name" value="MITOCHONDRIAL POTASSIUM CHANNEL ATP-BINDING SUBUNIT"/>
    <property type="match status" value="1"/>
</dbReference>
<dbReference type="KEGG" id="sapo:SAPIO_CDS0130"/>
<dbReference type="OMA" id="DAYMAFI"/>
<feature type="transmembrane region" description="Helical" evidence="10">
    <location>
        <begin position="120"/>
        <end position="138"/>
    </location>
</feature>
<feature type="compositionally biased region" description="Basic and acidic residues" evidence="9">
    <location>
        <begin position="1064"/>
        <end position="1077"/>
    </location>
</feature>
<dbReference type="Gene3D" id="3.40.50.300">
    <property type="entry name" value="P-loop containing nucleotide triphosphate hydrolases"/>
    <property type="match status" value="1"/>
</dbReference>
<keyword evidence="6 10" id="KW-1133">Transmembrane helix</keyword>
<dbReference type="PROSITE" id="PS50893">
    <property type="entry name" value="ABC_TRANSPORTER_2"/>
    <property type="match status" value="1"/>
</dbReference>
<dbReference type="InterPro" id="IPR036640">
    <property type="entry name" value="ABC1_TM_sf"/>
</dbReference>
<feature type="transmembrane region" description="Helical" evidence="10">
    <location>
        <begin position="518"/>
        <end position="540"/>
    </location>
</feature>
<dbReference type="PROSITE" id="PS50929">
    <property type="entry name" value="ABC_TM1F"/>
    <property type="match status" value="1"/>
</dbReference>
<feature type="compositionally biased region" description="Polar residues" evidence="9">
    <location>
        <begin position="930"/>
        <end position="939"/>
    </location>
</feature>
<evidence type="ECO:0000313" key="13">
    <source>
        <dbReference type="EMBL" id="KEZ46821.1"/>
    </source>
</evidence>
<dbReference type="Gene3D" id="1.20.1560.10">
    <property type="entry name" value="ABC transporter type 1, transmembrane domain"/>
    <property type="match status" value="1"/>
</dbReference>
<comment type="similarity">
    <text evidence="8">Belongs to the ABC transporter superfamily. ABCB family. Heavy Metal importer (TC 3.A.1.210) subfamily.</text>
</comment>
<feature type="compositionally biased region" description="Basic and acidic residues" evidence="9">
    <location>
        <begin position="904"/>
        <end position="920"/>
    </location>
</feature>
<dbReference type="VEuPathDB" id="FungiDB:SAPIO_CDS0130"/>
<dbReference type="Pfam" id="PF00664">
    <property type="entry name" value="ABC_membrane"/>
    <property type="match status" value="1"/>
</dbReference>
<dbReference type="GeneID" id="27718282"/>
<dbReference type="InterPro" id="IPR027417">
    <property type="entry name" value="P-loop_NTPase"/>
</dbReference>
<feature type="region of interest" description="Disordered" evidence="9">
    <location>
        <begin position="891"/>
        <end position="939"/>
    </location>
</feature>
<feature type="transmembrane region" description="Helical" evidence="10">
    <location>
        <begin position="58"/>
        <end position="78"/>
    </location>
</feature>
<dbReference type="SUPFAM" id="SSF90123">
    <property type="entry name" value="ABC transporter transmembrane region"/>
    <property type="match status" value="1"/>
</dbReference>
<keyword evidence="3 10" id="KW-0812">Transmembrane</keyword>
<feature type="transmembrane region" description="Helical" evidence="10">
    <location>
        <begin position="15"/>
        <end position="37"/>
    </location>
</feature>
<feature type="transmembrane region" description="Helical" evidence="10">
    <location>
        <begin position="435"/>
        <end position="455"/>
    </location>
</feature>
<dbReference type="EMBL" id="JOWA01000011">
    <property type="protein sequence ID" value="KEZ46821.1"/>
    <property type="molecule type" value="Genomic_DNA"/>
</dbReference>
<evidence type="ECO:0008006" key="15">
    <source>
        <dbReference type="Google" id="ProtNLM"/>
    </source>
</evidence>
<dbReference type="PANTHER" id="PTHR24221">
    <property type="entry name" value="ATP-BINDING CASSETTE SUB-FAMILY B"/>
    <property type="match status" value="1"/>
</dbReference>
<comment type="caution">
    <text evidence="13">The sequence shown here is derived from an EMBL/GenBank/DDBJ whole genome shotgun (WGS) entry which is preliminary data.</text>
</comment>
<evidence type="ECO:0000256" key="4">
    <source>
        <dbReference type="ARBA" id="ARBA00022741"/>
    </source>
</evidence>
<dbReference type="AlphaFoldDB" id="A0A084GHK9"/>
<dbReference type="InterPro" id="IPR011527">
    <property type="entry name" value="ABC1_TM_dom"/>
</dbReference>
<protein>
    <recommendedName>
        <fullName evidence="15">Heavy metal tolerance protein</fullName>
    </recommendedName>
</protein>
<dbReference type="InterPro" id="IPR039421">
    <property type="entry name" value="Type_1_exporter"/>
</dbReference>
<keyword evidence="7 10" id="KW-0472">Membrane</keyword>
<dbReference type="OrthoDB" id="6500128at2759"/>
<feature type="transmembrane region" description="Helical" evidence="10">
    <location>
        <begin position="90"/>
        <end position="108"/>
    </location>
</feature>
<evidence type="ECO:0000259" key="11">
    <source>
        <dbReference type="PROSITE" id="PS50893"/>
    </source>
</evidence>
<dbReference type="InterPro" id="IPR003593">
    <property type="entry name" value="AAA+_ATPase"/>
</dbReference>
<sequence length="1123" mass="124826">MATESTIRLLESLHYIYPALVFTYFMVSTVIAVCTLETLKAAANPKDKKIPKTAIVKVMLFIVLTYFSQLTAVVVRSVLERTWLGRDDVVVGWLSCFMVFGIQTASLAKTEHPVWYPLHGSWLLSVGFEFALAVQYFTYPHKELSGFPKFVYGGFSSFRAVLLVILAVTYYIRRDGFQSLPDTSDEERQALLGEDAQEQEQEASSNGHAPNGHAPNGHKPNGQARTQGYGSTEANGSAAKKRPVELPFERRMREGRERLEKRLQEDGNWFTYIKKFAILWPYIWPVGNRGLQFRAVLVGITLLTKNALNLLIPRQMGIIMDILGGTREGNPWIQVILFAALKFLASDSGIDYVRQRIYFPLEYFSRDALITAAYRHILNLSADFHDSQSTSDTILAIRGGETISSMVDKLAFSAFPRVVDLVIAIIYLSLKFGPYEGFITISTAICYLHVASILVDGMKEARRDQVASYYDKNSLLQTGVEGWHTVTAFNQTGYEDNRHANAVRVYTEKTKVLYFKWFSIHALQSLVLLAGLLSGAFLAVARIQSGQATPGDFTMLLMYWGQLTGPLMFFSSLGKQVSNDLIHAERLLDMMYRKPTVTNRKGARPLQYTEGKVEFDNVCFTYDDKKNIIKDLTFTVPGGQCVAFVGATGAGKSTILKLLSRLYDVSSGSIKVDGQDIRDIDLASLRGRIGSVPQSPVLFNDTILNNIRYARITASDEEIHEACKAAWIHDKIESFTDGYDTRVGERGIKLSGGELQRVAIARAMLKDPDLVVLDEATSAVDTDTEHKIQQSLARLCDGRTTFVVAHRLSTIMNADRIIVIGDGTILESGDHETLIRAGGKYADLWSKQVFLKPKKNDKGASESSTPSTLINDLEPETAEAELSKIREAVERAANRRGSVSSDSSQKDEGTETSGETKCERLNPVAPEFTPRSSMTSQAAPHTPSIIAFPTHLGMPVHFGTGSHMRQNGPFRIAEQLNGEEDSHRLPRFTPTEVFRIEQPGCSSPSTTRRQHFPKQSSRHFDMPRLIKSSQSTTPASSLADRVRSKGSSSRLRRAQGESTPASNQKKEVKFDDDERKNNSASLGIAAFHRPEYSRRGQSRSEPGLNTTDSDEDLDGLPACGIRV</sequence>
<dbReference type="HOGENOM" id="CLU_000604_6_7_1"/>
<evidence type="ECO:0000313" key="14">
    <source>
        <dbReference type="Proteomes" id="UP000028545"/>
    </source>
</evidence>
<feature type="region of interest" description="Disordered" evidence="9">
    <location>
        <begin position="995"/>
        <end position="1123"/>
    </location>
</feature>
<dbReference type="Proteomes" id="UP000028545">
    <property type="component" value="Unassembled WGS sequence"/>
</dbReference>
<dbReference type="FunFam" id="3.40.50.300:FF:000287">
    <property type="entry name" value="Multidrug ABC transporter ATP-binding protein"/>
    <property type="match status" value="1"/>
</dbReference>
<feature type="domain" description="ABC transmembrane type-1" evidence="12">
    <location>
        <begin position="296"/>
        <end position="579"/>
    </location>
</feature>
<evidence type="ECO:0000256" key="3">
    <source>
        <dbReference type="ARBA" id="ARBA00022692"/>
    </source>
</evidence>
<dbReference type="Pfam" id="PF00005">
    <property type="entry name" value="ABC_tran"/>
    <property type="match status" value="1"/>
</dbReference>
<organism evidence="13 14">
    <name type="scientific">Pseudallescheria apiosperma</name>
    <name type="common">Scedosporium apiospermum</name>
    <dbReference type="NCBI Taxonomy" id="563466"/>
    <lineage>
        <taxon>Eukaryota</taxon>
        <taxon>Fungi</taxon>
        <taxon>Dikarya</taxon>
        <taxon>Ascomycota</taxon>
        <taxon>Pezizomycotina</taxon>
        <taxon>Sordariomycetes</taxon>
        <taxon>Hypocreomycetidae</taxon>
        <taxon>Microascales</taxon>
        <taxon>Microascaceae</taxon>
        <taxon>Scedosporium</taxon>
    </lineage>
</organism>
<keyword evidence="5" id="KW-0067">ATP-binding</keyword>
<feature type="compositionally biased region" description="Polar residues" evidence="9">
    <location>
        <begin position="1027"/>
        <end position="1036"/>
    </location>
</feature>
<evidence type="ECO:0000256" key="6">
    <source>
        <dbReference type="ARBA" id="ARBA00022989"/>
    </source>
</evidence>
<dbReference type="RefSeq" id="XP_016646620.1">
    <property type="nucleotide sequence ID" value="XM_016782987.1"/>
</dbReference>
<evidence type="ECO:0000256" key="7">
    <source>
        <dbReference type="ARBA" id="ARBA00023136"/>
    </source>
</evidence>
<comment type="subcellular location">
    <subcellularLocation>
        <location evidence="1">Membrane</location>
        <topology evidence="1">Multi-pass membrane protein</topology>
    </subcellularLocation>
</comment>
<evidence type="ECO:0000256" key="8">
    <source>
        <dbReference type="ARBA" id="ARBA00024363"/>
    </source>
</evidence>
<keyword evidence="4" id="KW-0547">Nucleotide-binding</keyword>
<feature type="compositionally biased region" description="Polar residues" evidence="9">
    <location>
        <begin position="861"/>
        <end position="870"/>
    </location>
</feature>
<evidence type="ECO:0000256" key="5">
    <source>
        <dbReference type="ARBA" id="ARBA00022840"/>
    </source>
</evidence>
<feature type="compositionally biased region" description="Polar residues" evidence="9">
    <location>
        <begin position="223"/>
        <end position="235"/>
    </location>
</feature>
<dbReference type="GO" id="GO:0005524">
    <property type="term" value="F:ATP binding"/>
    <property type="evidence" value="ECO:0007669"/>
    <property type="project" value="UniProtKB-KW"/>
</dbReference>
<evidence type="ECO:0000256" key="1">
    <source>
        <dbReference type="ARBA" id="ARBA00004141"/>
    </source>
</evidence>
<dbReference type="InterPro" id="IPR003439">
    <property type="entry name" value="ABC_transporter-like_ATP-bd"/>
</dbReference>
<dbReference type="GO" id="GO:0140359">
    <property type="term" value="F:ABC-type transporter activity"/>
    <property type="evidence" value="ECO:0007669"/>
    <property type="project" value="InterPro"/>
</dbReference>
<dbReference type="InterPro" id="IPR017871">
    <property type="entry name" value="ABC_transporter-like_CS"/>
</dbReference>
<dbReference type="GO" id="GO:0016020">
    <property type="term" value="C:membrane"/>
    <property type="evidence" value="ECO:0007669"/>
    <property type="project" value="UniProtKB-SubCell"/>
</dbReference>